<dbReference type="InterPro" id="IPR009833">
    <property type="entry name" value="DUF1398"/>
</dbReference>
<name>A0A6H0S671_9MYCO</name>
<evidence type="ECO:0000313" key="2">
    <source>
        <dbReference type="Proteomes" id="UP000501849"/>
    </source>
</evidence>
<gene>
    <name evidence="1" type="ORF">EXE63_12005</name>
</gene>
<sequence length="138" mass="15123">MTMALENLRRAFQAATDVRPEIGGFPYLAETLRRAGVRRNEWLLPSLQRIYHTDAGAVVEQGTPLLHGLAEIPSFDSGALIRALRADQEGRASFEQFVASAWAAGVVRWAVDLDARTCTYHGSSGETYVENYPAVSIG</sequence>
<dbReference type="Proteomes" id="UP000501849">
    <property type="component" value="Chromosome"/>
</dbReference>
<organism evidence="1 2">
    <name type="scientific">Mycolicibacterium frederiksbergense</name>
    <dbReference type="NCBI Taxonomy" id="117567"/>
    <lineage>
        <taxon>Bacteria</taxon>
        <taxon>Bacillati</taxon>
        <taxon>Actinomycetota</taxon>
        <taxon>Actinomycetes</taxon>
        <taxon>Mycobacteriales</taxon>
        <taxon>Mycobacteriaceae</taxon>
        <taxon>Mycolicibacterium</taxon>
    </lineage>
</organism>
<dbReference type="Pfam" id="PF07166">
    <property type="entry name" value="DUF1398"/>
    <property type="match status" value="1"/>
</dbReference>
<dbReference type="RefSeq" id="WP_168142146.1">
    <property type="nucleotide sequence ID" value="NZ_CP038799.1"/>
</dbReference>
<dbReference type="AlphaFoldDB" id="A0A6H0S671"/>
<accession>A0A6H0S671</accession>
<dbReference type="KEGG" id="mfre:EXE63_12005"/>
<protein>
    <submittedName>
        <fullName evidence="1">DUF1398 domain-containing protein</fullName>
    </submittedName>
</protein>
<dbReference type="Gene3D" id="3.30.1810.10">
    <property type="entry name" value="YdfO-like"/>
    <property type="match status" value="1"/>
</dbReference>
<keyword evidence="2" id="KW-1185">Reference proteome</keyword>
<dbReference type="EMBL" id="CP038799">
    <property type="protein sequence ID" value="QIV81537.1"/>
    <property type="molecule type" value="Genomic_DNA"/>
</dbReference>
<dbReference type="SUPFAM" id="SSF160419">
    <property type="entry name" value="YdfO-like"/>
    <property type="match status" value="1"/>
</dbReference>
<reference evidence="1 2" key="1">
    <citation type="submission" date="2019-04" db="EMBL/GenBank/DDBJ databases">
        <title>Draft, Whole-Genome Sequence of the Anthracene-degrading Mycobacterium frederiksbergense LB501T, Isolated from a Polycyclic Aromatic Hydrocarbon (PAH)-Contaminated Soil.</title>
        <authorList>
            <person name="Augelletti F."/>
        </authorList>
    </citation>
    <scope>NUCLEOTIDE SEQUENCE [LARGE SCALE GENOMIC DNA]</scope>
    <source>
        <strain evidence="1 2">LB 501T</strain>
    </source>
</reference>
<dbReference type="InterPro" id="IPR036696">
    <property type="entry name" value="YdfO-like_sf"/>
</dbReference>
<evidence type="ECO:0000313" key="1">
    <source>
        <dbReference type="EMBL" id="QIV81537.1"/>
    </source>
</evidence>
<proteinExistence type="predicted"/>